<keyword evidence="5 9" id="KW-0547">Nucleotide-binding</keyword>
<evidence type="ECO:0000256" key="3">
    <source>
        <dbReference type="ARBA" id="ARBA00022605"/>
    </source>
</evidence>
<dbReference type="PANTHER" id="PTHR23342:SF0">
    <property type="entry name" value="N-ACETYLGLUTAMATE SYNTHASE, MITOCHONDRIAL"/>
    <property type="match status" value="1"/>
</dbReference>
<feature type="site" description="Transition state stabilizer" evidence="9">
    <location>
        <position position="219"/>
    </location>
</feature>
<evidence type="ECO:0000256" key="9">
    <source>
        <dbReference type="HAMAP-Rule" id="MF_00082"/>
    </source>
</evidence>
<dbReference type="PIRSF" id="PIRSF000728">
    <property type="entry name" value="NAGK"/>
    <property type="match status" value="1"/>
</dbReference>
<evidence type="ECO:0000256" key="8">
    <source>
        <dbReference type="ARBA" id="ARBA00048141"/>
    </source>
</evidence>
<feature type="binding site" evidence="9">
    <location>
        <position position="63"/>
    </location>
    <ligand>
        <name>substrate</name>
    </ligand>
</feature>
<proteinExistence type="inferred from homology"/>
<evidence type="ECO:0000256" key="5">
    <source>
        <dbReference type="ARBA" id="ARBA00022741"/>
    </source>
</evidence>
<dbReference type="InterPro" id="IPR004662">
    <property type="entry name" value="AcgluKinase_fam"/>
</dbReference>
<dbReference type="SUPFAM" id="SSF53633">
    <property type="entry name" value="Carbamate kinase-like"/>
    <property type="match status" value="1"/>
</dbReference>
<comment type="subcellular location">
    <subcellularLocation>
        <location evidence="9">Cytoplasm</location>
    </subcellularLocation>
</comment>
<dbReference type="NCBIfam" id="TIGR00761">
    <property type="entry name" value="argB"/>
    <property type="match status" value="1"/>
</dbReference>
<dbReference type="Gene3D" id="3.40.1160.10">
    <property type="entry name" value="Acetylglutamate kinase-like"/>
    <property type="match status" value="1"/>
</dbReference>
<dbReference type="GO" id="GO:0042450">
    <property type="term" value="P:L-arginine biosynthetic process via ornithine"/>
    <property type="evidence" value="ECO:0007669"/>
    <property type="project" value="UniProtKB-UniRule"/>
</dbReference>
<dbReference type="InterPro" id="IPR036393">
    <property type="entry name" value="AceGlu_kinase-like_sf"/>
</dbReference>
<keyword evidence="3 9" id="KW-0028">Amino-acid biosynthesis</keyword>
<reference evidence="11" key="2">
    <citation type="submission" date="2020-09" db="EMBL/GenBank/DDBJ databases">
        <authorList>
            <person name="Sun Q."/>
            <person name="Zhou Y."/>
        </authorList>
    </citation>
    <scope>NUCLEOTIDE SEQUENCE</scope>
    <source>
        <strain evidence="11">CGMCC 1.6333</strain>
    </source>
</reference>
<evidence type="ECO:0000256" key="2">
    <source>
        <dbReference type="ARBA" id="ARBA00022571"/>
    </source>
</evidence>
<organism evidence="11 12">
    <name type="scientific">Paraliobacillus quinghaiensis</name>
    <dbReference type="NCBI Taxonomy" id="470815"/>
    <lineage>
        <taxon>Bacteria</taxon>
        <taxon>Bacillati</taxon>
        <taxon>Bacillota</taxon>
        <taxon>Bacilli</taxon>
        <taxon>Bacillales</taxon>
        <taxon>Bacillaceae</taxon>
        <taxon>Paraliobacillus</taxon>
    </lineage>
</organism>
<dbReference type="EC" id="2.7.2.8" evidence="9"/>
<dbReference type="GO" id="GO:0005737">
    <property type="term" value="C:cytoplasm"/>
    <property type="evidence" value="ECO:0007669"/>
    <property type="project" value="UniProtKB-SubCell"/>
</dbReference>
<comment type="pathway">
    <text evidence="1 9">Amino-acid biosynthesis; L-arginine biosynthesis; N(2)-acetyl-L-ornithine from L-glutamate: step 2/4.</text>
</comment>
<dbReference type="HAMAP" id="MF_00082">
    <property type="entry name" value="ArgB"/>
    <property type="match status" value="1"/>
</dbReference>
<dbReference type="InterPro" id="IPR037528">
    <property type="entry name" value="ArgB"/>
</dbReference>
<dbReference type="PANTHER" id="PTHR23342">
    <property type="entry name" value="N-ACETYLGLUTAMATE SYNTHASE"/>
    <property type="match status" value="1"/>
</dbReference>
<keyword evidence="7 9" id="KW-0067">ATP-binding</keyword>
<dbReference type="GO" id="GO:0003991">
    <property type="term" value="F:acetylglutamate kinase activity"/>
    <property type="evidence" value="ECO:0007669"/>
    <property type="project" value="UniProtKB-UniRule"/>
</dbReference>
<comment type="similarity">
    <text evidence="9">Belongs to the acetylglutamate kinase family. ArgB subfamily.</text>
</comment>
<evidence type="ECO:0000259" key="10">
    <source>
        <dbReference type="Pfam" id="PF00696"/>
    </source>
</evidence>
<name>A0A917TWZ1_9BACI</name>
<evidence type="ECO:0000256" key="7">
    <source>
        <dbReference type="ARBA" id="ARBA00022840"/>
    </source>
</evidence>
<reference evidence="11" key="1">
    <citation type="journal article" date="2014" name="Int. J. Syst. Evol. Microbiol.">
        <title>Complete genome sequence of Corynebacterium casei LMG S-19264T (=DSM 44701T), isolated from a smear-ripened cheese.</title>
        <authorList>
            <consortium name="US DOE Joint Genome Institute (JGI-PGF)"/>
            <person name="Walter F."/>
            <person name="Albersmeier A."/>
            <person name="Kalinowski J."/>
            <person name="Ruckert C."/>
        </authorList>
    </citation>
    <scope>NUCLEOTIDE SEQUENCE</scope>
    <source>
        <strain evidence="11">CGMCC 1.6333</strain>
    </source>
</reference>
<accession>A0A917TWZ1</accession>
<dbReference type="CDD" id="cd04238">
    <property type="entry name" value="AAK_NAGK-like"/>
    <property type="match status" value="1"/>
</dbReference>
<evidence type="ECO:0000256" key="4">
    <source>
        <dbReference type="ARBA" id="ARBA00022679"/>
    </source>
</evidence>
<keyword evidence="12" id="KW-1185">Reference proteome</keyword>
<gene>
    <name evidence="9 11" type="primary">argB</name>
    <name evidence="11" type="ORF">GCM10011351_29760</name>
</gene>
<protein>
    <recommendedName>
        <fullName evidence="9">Acetylglutamate kinase</fullName>
        <ecNumber evidence="9">2.7.2.8</ecNumber>
    </recommendedName>
    <alternativeName>
        <fullName evidence="9">N-acetyl-L-glutamate 5-phosphotransferase</fullName>
    </alternativeName>
    <alternativeName>
        <fullName evidence="9">NAG kinase</fullName>
        <shortName evidence="9">NAGK</shortName>
    </alternativeName>
</protein>
<keyword evidence="9" id="KW-0963">Cytoplasm</keyword>
<dbReference type="GO" id="GO:0005524">
    <property type="term" value="F:ATP binding"/>
    <property type="evidence" value="ECO:0007669"/>
    <property type="project" value="UniProtKB-UniRule"/>
</dbReference>
<evidence type="ECO:0000313" key="11">
    <source>
        <dbReference type="EMBL" id="GGM41681.1"/>
    </source>
</evidence>
<keyword evidence="2 9" id="KW-0055">Arginine biosynthesis</keyword>
<keyword evidence="4 9" id="KW-0808">Transferase</keyword>
<feature type="binding site" evidence="9">
    <location>
        <position position="157"/>
    </location>
    <ligand>
        <name>substrate</name>
    </ligand>
</feature>
<dbReference type="AlphaFoldDB" id="A0A917TWZ1"/>
<keyword evidence="6 9" id="KW-0418">Kinase</keyword>
<evidence type="ECO:0000313" key="12">
    <source>
        <dbReference type="Proteomes" id="UP000618460"/>
    </source>
</evidence>
<dbReference type="FunFam" id="3.40.1160.10:FF:000004">
    <property type="entry name" value="Acetylglutamate kinase"/>
    <property type="match status" value="1"/>
</dbReference>
<comment type="catalytic activity">
    <reaction evidence="8 9">
        <text>N-acetyl-L-glutamate + ATP = N-acetyl-L-glutamyl 5-phosphate + ADP</text>
        <dbReference type="Rhea" id="RHEA:14629"/>
        <dbReference type="ChEBI" id="CHEBI:30616"/>
        <dbReference type="ChEBI" id="CHEBI:44337"/>
        <dbReference type="ChEBI" id="CHEBI:57936"/>
        <dbReference type="ChEBI" id="CHEBI:456216"/>
        <dbReference type="EC" id="2.7.2.8"/>
    </reaction>
</comment>
<dbReference type="RefSeq" id="WP_117157011.1">
    <property type="nucleotide sequence ID" value="NZ_BMLG01000027.1"/>
</dbReference>
<feature type="binding site" evidence="9">
    <location>
        <begin position="41"/>
        <end position="42"/>
    </location>
    <ligand>
        <name>substrate</name>
    </ligand>
</feature>
<feature type="site" description="Transition state stabilizer" evidence="9">
    <location>
        <position position="7"/>
    </location>
</feature>
<dbReference type="InterPro" id="IPR001048">
    <property type="entry name" value="Asp/Glu/Uridylate_kinase"/>
</dbReference>
<evidence type="ECO:0000256" key="6">
    <source>
        <dbReference type="ARBA" id="ARBA00022777"/>
    </source>
</evidence>
<comment type="caution">
    <text evidence="11">The sequence shown here is derived from an EMBL/GenBank/DDBJ whole genome shotgun (WGS) entry which is preliminary data.</text>
</comment>
<evidence type="ECO:0000256" key="1">
    <source>
        <dbReference type="ARBA" id="ARBA00004828"/>
    </source>
</evidence>
<sequence>MEYIVIKCGGSIVDQLPQAFYKNIAQIQQSKKVKPIIVHGGGALISSRLKQMNVATTFVNGLRVTTSEVLDVVEMVLSGSVNKQIVRNIMQEGVSAFGMSGIDGNLLHANKAEYAKDLGYVGDIDQVNVELLKNVMAQGFIPVVSPIAIGKEGQRYNVNADTAAAAIAQALQAKLCFISDIPGIYVEENGEKTTLHYTDKAQIESLIKTKVIQGGMIPKVKAALTALAANVPEVSIVNGMDANALPCFVDGKEVGTRIRLEEASHV</sequence>
<dbReference type="EMBL" id="BMLG01000027">
    <property type="protein sequence ID" value="GGM41681.1"/>
    <property type="molecule type" value="Genomic_DNA"/>
</dbReference>
<comment type="function">
    <text evidence="9">Catalyzes the ATP-dependent phosphorylation of N-acetyl-L-glutamate.</text>
</comment>
<dbReference type="Proteomes" id="UP000618460">
    <property type="component" value="Unassembled WGS sequence"/>
</dbReference>
<dbReference type="Pfam" id="PF00696">
    <property type="entry name" value="AA_kinase"/>
    <property type="match status" value="1"/>
</dbReference>
<dbReference type="OrthoDB" id="9803155at2"/>
<feature type="domain" description="Aspartate/glutamate/uridylate kinase" evidence="10">
    <location>
        <begin position="3"/>
        <end position="238"/>
    </location>
</feature>